<comment type="caution">
    <text evidence="9">The sequence shown here is derived from an EMBL/GenBank/DDBJ whole genome shotgun (WGS) entry which is preliminary data.</text>
</comment>
<dbReference type="NCBIfam" id="TIGR03025">
    <property type="entry name" value="EPS_sugtrans"/>
    <property type="match status" value="1"/>
</dbReference>
<dbReference type="PANTHER" id="PTHR30576:SF0">
    <property type="entry name" value="UNDECAPRENYL-PHOSPHATE N-ACETYLGALACTOSAMINYL 1-PHOSPHATE TRANSFERASE-RELATED"/>
    <property type="match status" value="1"/>
</dbReference>
<dbReference type="InterPro" id="IPR003362">
    <property type="entry name" value="Bact_transf"/>
</dbReference>
<dbReference type="EMBL" id="PUEC01000001">
    <property type="protein sequence ID" value="PWB04408.1"/>
    <property type="molecule type" value="Genomic_DNA"/>
</dbReference>
<evidence type="ECO:0000256" key="6">
    <source>
        <dbReference type="ARBA" id="ARBA00023136"/>
    </source>
</evidence>
<gene>
    <name evidence="9" type="ORF">C5O23_00355</name>
</gene>
<evidence type="ECO:0000313" key="9">
    <source>
        <dbReference type="EMBL" id="PWB04408.1"/>
    </source>
</evidence>
<feature type="transmembrane region" description="Helical" evidence="7">
    <location>
        <begin position="121"/>
        <end position="140"/>
    </location>
</feature>
<evidence type="ECO:0000256" key="5">
    <source>
        <dbReference type="ARBA" id="ARBA00022989"/>
    </source>
</evidence>
<evidence type="ECO:0000256" key="2">
    <source>
        <dbReference type="ARBA" id="ARBA00006464"/>
    </source>
</evidence>
<proteinExistence type="inferred from homology"/>
<evidence type="ECO:0000256" key="7">
    <source>
        <dbReference type="SAM" id="Phobius"/>
    </source>
</evidence>
<protein>
    <submittedName>
        <fullName evidence="9">Sugar transferase</fullName>
    </submittedName>
</protein>
<dbReference type="GO" id="GO:0016780">
    <property type="term" value="F:phosphotransferase activity, for other substituted phosphate groups"/>
    <property type="evidence" value="ECO:0007669"/>
    <property type="project" value="TreeGrafter"/>
</dbReference>
<dbReference type="PANTHER" id="PTHR30576">
    <property type="entry name" value="COLANIC BIOSYNTHESIS UDP-GLUCOSE LIPID CARRIER TRANSFERASE"/>
    <property type="match status" value="1"/>
</dbReference>
<keyword evidence="3 9" id="KW-0808">Transferase</keyword>
<dbReference type="AlphaFoldDB" id="A0A2V1IN42"/>
<accession>A0A2V1IN42</accession>
<dbReference type="GO" id="GO:0016020">
    <property type="term" value="C:membrane"/>
    <property type="evidence" value="ECO:0007669"/>
    <property type="project" value="UniProtKB-SubCell"/>
</dbReference>
<dbReference type="Proteomes" id="UP000244905">
    <property type="component" value="Unassembled WGS sequence"/>
</dbReference>
<feature type="domain" description="Bacterial sugar transferase" evidence="8">
    <location>
        <begin position="281"/>
        <end position="463"/>
    </location>
</feature>
<dbReference type="InterPro" id="IPR017475">
    <property type="entry name" value="EPS_sugar_tfrase"/>
</dbReference>
<feature type="transmembrane region" description="Helical" evidence="7">
    <location>
        <begin position="12"/>
        <end position="37"/>
    </location>
</feature>
<feature type="transmembrane region" description="Helical" evidence="7">
    <location>
        <begin position="286"/>
        <end position="307"/>
    </location>
</feature>
<evidence type="ECO:0000256" key="4">
    <source>
        <dbReference type="ARBA" id="ARBA00022692"/>
    </source>
</evidence>
<keyword evidence="5 7" id="KW-1133">Transmembrane helix</keyword>
<reference evidence="10" key="1">
    <citation type="submission" date="2018-02" db="EMBL/GenBank/DDBJ databases">
        <authorList>
            <person name="Clavel T."/>
            <person name="Strowig T."/>
        </authorList>
    </citation>
    <scope>NUCLEOTIDE SEQUENCE [LARGE SCALE GENOMIC DNA]</scope>
    <source>
        <strain evidence="10">DSM 103720</strain>
    </source>
</reference>
<sequence length="468" mass="52910">MKSKRSRILRTCYVGADYLSTLAGVLLFTLARFVMIGPLHNTYSGFWAFVNTPGSRLTLALFPALMLGLYCVSGYYVNVAYKSRIREFLNTLCCVAIGSVIFFMVVLLNDVLPRRIHNYELLLILFGCLFVTAYGTRLLLTTLIKSSSASHHDRQRLLMLCDRTGDERLIRDADSCRKEVVATIPFDSFGCSSADSHCTHGYFGRQLKKHDADGFLLSLSSLPQDRLLKIICELYLLDCPIIVSADDYRLLTSKVVYENLMSEPLMDISRLTLPDSTVAVKRSLDVALSVIGLIVSLPVMLVLAFLVKVGSKGPAIYSQERIGYHRIPFRIYKLRSMKADAEVNGPALSAEDDPRITRIGRFMRKYRLDELPNLWNVLRGDMSLVGPRPEREFFLSQMREAAPYCTLLHQVRPGLTSLGMVKFGYASTVEEMLLRLKYDLLYIQNLSLSLDLKILFYTLRTVIRGEGL</sequence>
<keyword evidence="10" id="KW-1185">Reference proteome</keyword>
<evidence type="ECO:0000256" key="3">
    <source>
        <dbReference type="ARBA" id="ARBA00022679"/>
    </source>
</evidence>
<keyword evidence="6 7" id="KW-0472">Membrane</keyword>
<feature type="transmembrane region" description="Helical" evidence="7">
    <location>
        <begin position="89"/>
        <end position="109"/>
    </location>
</feature>
<organism evidence="9 10">
    <name type="scientific">Duncaniella muris</name>
    <dbReference type="NCBI Taxonomy" id="2094150"/>
    <lineage>
        <taxon>Bacteria</taxon>
        <taxon>Pseudomonadati</taxon>
        <taxon>Bacteroidota</taxon>
        <taxon>Bacteroidia</taxon>
        <taxon>Bacteroidales</taxon>
        <taxon>Muribaculaceae</taxon>
        <taxon>Duncaniella</taxon>
    </lineage>
</organism>
<dbReference type="Pfam" id="PF02397">
    <property type="entry name" value="Bac_transf"/>
    <property type="match status" value="1"/>
</dbReference>
<comment type="subcellular location">
    <subcellularLocation>
        <location evidence="1">Membrane</location>
        <topology evidence="1">Multi-pass membrane protein</topology>
    </subcellularLocation>
</comment>
<comment type="similarity">
    <text evidence="2">Belongs to the bacterial sugar transferase family.</text>
</comment>
<name>A0A2V1IN42_9BACT</name>
<evidence type="ECO:0000259" key="8">
    <source>
        <dbReference type="Pfam" id="PF02397"/>
    </source>
</evidence>
<feature type="transmembrane region" description="Helical" evidence="7">
    <location>
        <begin position="57"/>
        <end position="77"/>
    </location>
</feature>
<evidence type="ECO:0000256" key="1">
    <source>
        <dbReference type="ARBA" id="ARBA00004141"/>
    </source>
</evidence>
<evidence type="ECO:0000313" key="10">
    <source>
        <dbReference type="Proteomes" id="UP000244905"/>
    </source>
</evidence>
<keyword evidence="4 7" id="KW-0812">Transmembrane</keyword>